<proteinExistence type="predicted"/>
<feature type="region of interest" description="Disordered" evidence="1">
    <location>
        <begin position="1"/>
        <end position="45"/>
    </location>
</feature>
<dbReference type="AlphaFoldDB" id="A0A2V3IWF7"/>
<evidence type="ECO:0000256" key="1">
    <source>
        <dbReference type="SAM" id="MobiDB-lite"/>
    </source>
</evidence>
<feature type="compositionally biased region" description="Polar residues" evidence="1">
    <location>
        <begin position="18"/>
        <end position="31"/>
    </location>
</feature>
<gene>
    <name evidence="2" type="ORF">BWQ96_03766</name>
</gene>
<dbReference type="EMBL" id="NBIV01000038">
    <property type="protein sequence ID" value="PXF46441.1"/>
    <property type="molecule type" value="Genomic_DNA"/>
</dbReference>
<dbReference type="Proteomes" id="UP000247409">
    <property type="component" value="Unassembled WGS sequence"/>
</dbReference>
<keyword evidence="3" id="KW-1185">Reference proteome</keyword>
<evidence type="ECO:0000313" key="3">
    <source>
        <dbReference type="Proteomes" id="UP000247409"/>
    </source>
</evidence>
<organism evidence="2 3">
    <name type="scientific">Gracilariopsis chorda</name>
    <dbReference type="NCBI Taxonomy" id="448386"/>
    <lineage>
        <taxon>Eukaryota</taxon>
        <taxon>Rhodophyta</taxon>
        <taxon>Florideophyceae</taxon>
        <taxon>Rhodymeniophycidae</taxon>
        <taxon>Gracilariales</taxon>
        <taxon>Gracilariaceae</taxon>
        <taxon>Gracilariopsis</taxon>
    </lineage>
</organism>
<accession>A0A2V3IWF7</accession>
<comment type="caution">
    <text evidence="2">The sequence shown here is derived from an EMBL/GenBank/DDBJ whole genome shotgun (WGS) entry which is preliminary data.</text>
</comment>
<protein>
    <submittedName>
        <fullName evidence="2">Uncharacterized protein</fullName>
    </submittedName>
</protein>
<name>A0A2V3IWF7_9FLOR</name>
<sequence>MRTLSDAPGGQHAGIVTPLNTDTMHPVQRQSKPVERKKSKHQVQTAKGLTLLKATVAAKAESTNRPCEHTGYLSVQDKKRTSSRVEALVLIAQAIAPRNAPSHIALRNAVRHVVKSMVDMLAQR</sequence>
<reference evidence="2 3" key="1">
    <citation type="journal article" date="2018" name="Mol. Biol. Evol.">
        <title>Analysis of the draft genome of the red seaweed Gracilariopsis chorda provides insights into genome size evolution in Rhodophyta.</title>
        <authorList>
            <person name="Lee J."/>
            <person name="Yang E.C."/>
            <person name="Graf L."/>
            <person name="Yang J.H."/>
            <person name="Qiu H."/>
            <person name="Zel Zion U."/>
            <person name="Chan C.X."/>
            <person name="Stephens T.G."/>
            <person name="Weber A.P.M."/>
            <person name="Boo G.H."/>
            <person name="Boo S.M."/>
            <person name="Kim K.M."/>
            <person name="Shin Y."/>
            <person name="Jung M."/>
            <person name="Lee S.J."/>
            <person name="Yim H.S."/>
            <person name="Lee J.H."/>
            <person name="Bhattacharya D."/>
            <person name="Yoon H.S."/>
        </authorList>
    </citation>
    <scope>NUCLEOTIDE SEQUENCE [LARGE SCALE GENOMIC DNA]</scope>
    <source>
        <strain evidence="2 3">SKKU-2015</strain>
        <tissue evidence="2">Whole body</tissue>
    </source>
</reference>
<evidence type="ECO:0000313" key="2">
    <source>
        <dbReference type="EMBL" id="PXF46441.1"/>
    </source>
</evidence>